<dbReference type="RefSeq" id="WP_179772249.1">
    <property type="nucleotide sequence ID" value="NZ_JACCFK010000001.1"/>
</dbReference>
<name>A0A853AYS8_9PSEU</name>
<evidence type="ECO:0000313" key="3">
    <source>
        <dbReference type="Proteomes" id="UP000549616"/>
    </source>
</evidence>
<comment type="caution">
    <text evidence="2">The sequence shown here is derived from an EMBL/GenBank/DDBJ whole genome shotgun (WGS) entry which is preliminary data.</text>
</comment>
<gene>
    <name evidence="2" type="ORF">HNR02_001256</name>
</gene>
<dbReference type="EMBL" id="JACCFK010000001">
    <property type="protein sequence ID" value="NYI87933.1"/>
    <property type="molecule type" value="Genomic_DNA"/>
</dbReference>
<dbReference type="AlphaFoldDB" id="A0A853AYS8"/>
<reference evidence="2 3" key="1">
    <citation type="submission" date="2020-07" db="EMBL/GenBank/DDBJ databases">
        <title>Sequencing the genomes of 1000 actinobacteria strains.</title>
        <authorList>
            <person name="Klenk H.-P."/>
        </authorList>
    </citation>
    <scope>NUCLEOTIDE SEQUENCE [LARGE SCALE GENOMIC DNA]</scope>
    <source>
        <strain evidence="2 3">DSM 104006</strain>
    </source>
</reference>
<accession>A0A853AYS8</accession>
<keyword evidence="3" id="KW-1185">Reference proteome</keyword>
<feature type="domain" description="Polysaccharide pyruvyl transferase" evidence="1">
    <location>
        <begin position="14"/>
        <end position="318"/>
    </location>
</feature>
<dbReference type="Proteomes" id="UP000549616">
    <property type="component" value="Unassembled WGS sequence"/>
</dbReference>
<organism evidence="2 3">
    <name type="scientific">Amycolatopsis endophytica</name>
    <dbReference type="NCBI Taxonomy" id="860233"/>
    <lineage>
        <taxon>Bacteria</taxon>
        <taxon>Bacillati</taxon>
        <taxon>Actinomycetota</taxon>
        <taxon>Actinomycetes</taxon>
        <taxon>Pseudonocardiales</taxon>
        <taxon>Pseudonocardiaceae</taxon>
        <taxon>Amycolatopsis</taxon>
    </lineage>
</organism>
<dbReference type="SUPFAM" id="SSF53756">
    <property type="entry name" value="UDP-Glycosyltransferase/glycogen phosphorylase"/>
    <property type="match status" value="1"/>
</dbReference>
<dbReference type="Pfam" id="PF04230">
    <property type="entry name" value="PS_pyruv_trans"/>
    <property type="match status" value="1"/>
</dbReference>
<protein>
    <submittedName>
        <fullName evidence="2">Polysaccharide pyruvyl transferase WcaK-like protein</fullName>
    </submittedName>
</protein>
<dbReference type="PANTHER" id="PTHR36836">
    <property type="entry name" value="COLANIC ACID BIOSYNTHESIS PROTEIN WCAK"/>
    <property type="match status" value="1"/>
</dbReference>
<evidence type="ECO:0000313" key="2">
    <source>
        <dbReference type="EMBL" id="NYI87933.1"/>
    </source>
</evidence>
<evidence type="ECO:0000259" key="1">
    <source>
        <dbReference type="Pfam" id="PF04230"/>
    </source>
</evidence>
<keyword evidence="2" id="KW-0808">Transferase</keyword>
<sequence>MTRIGFFGILGSGNLGNDGSLDAVIRWVRERYPDAQLGFLAMGPERLTARYGAPATHLQWYEPHAGDATGLRAAGLKVLGKLLDPFRTWAWVRKYDVVIVPGMGVLEATLPLRPWALPYSLLLLGATARLTGTKVALVSVGSDVVRKRATRWVITRAARLAHYRSYRDEHSREAMRRMGVDVGADEVFPDLAFGLADPESRPATGAVGVGVMAFHGGNDDRARADEINRAYLAAVKRFVRLLADEGRPVRLFTGDVADDEVITEILAAVPGADIVAEPLTSLDDLMRQMAAVDVVVATRYHNVLCALKTAKPTLSLGYARKNDVLMETMGLGGFCQSAREPDFGRLIEQFRELEDRREELIAVLKERNRVIRERLERQFATLSETVIERSKA</sequence>
<proteinExistence type="predicted"/>
<dbReference type="GO" id="GO:0016740">
    <property type="term" value="F:transferase activity"/>
    <property type="evidence" value="ECO:0007669"/>
    <property type="project" value="UniProtKB-KW"/>
</dbReference>
<dbReference type="PANTHER" id="PTHR36836:SF1">
    <property type="entry name" value="COLANIC ACID BIOSYNTHESIS PROTEIN WCAK"/>
    <property type="match status" value="1"/>
</dbReference>
<dbReference type="InterPro" id="IPR007345">
    <property type="entry name" value="Polysacch_pyruvyl_Trfase"/>
</dbReference>